<dbReference type="PROSITE" id="PS50297">
    <property type="entry name" value="ANK_REP_REGION"/>
    <property type="match status" value="4"/>
</dbReference>
<organism evidence="4 5">
    <name type="scientific">Armatimonas rosea</name>
    <dbReference type="NCBI Taxonomy" id="685828"/>
    <lineage>
        <taxon>Bacteria</taxon>
        <taxon>Bacillati</taxon>
        <taxon>Armatimonadota</taxon>
        <taxon>Armatimonadia</taxon>
        <taxon>Armatimonadales</taxon>
        <taxon>Armatimonadaceae</taxon>
        <taxon>Armatimonas</taxon>
    </lineage>
</organism>
<comment type="caution">
    <text evidence="4">The sequence shown here is derived from an EMBL/GenBank/DDBJ whole genome shotgun (WGS) entry which is preliminary data.</text>
</comment>
<dbReference type="PANTHER" id="PTHR24123">
    <property type="entry name" value="ANKYRIN REPEAT-CONTAINING"/>
    <property type="match status" value="1"/>
</dbReference>
<evidence type="ECO:0000313" key="4">
    <source>
        <dbReference type="EMBL" id="MBB6052222.1"/>
    </source>
</evidence>
<dbReference type="PROSITE" id="PS50088">
    <property type="entry name" value="ANK_REPEAT"/>
    <property type="match status" value="7"/>
</dbReference>
<evidence type="ECO:0000256" key="1">
    <source>
        <dbReference type="ARBA" id="ARBA00022737"/>
    </source>
</evidence>
<dbReference type="Pfam" id="PF12796">
    <property type="entry name" value="Ank_2"/>
    <property type="match status" value="3"/>
</dbReference>
<dbReference type="AlphaFoldDB" id="A0A7W9SSU4"/>
<dbReference type="InterPro" id="IPR002110">
    <property type="entry name" value="Ankyrin_rpt"/>
</dbReference>
<sequence length="525" mass="56701">MAFSWKRARRVGKLRQHRDVREDMLRMGRYAPAPIQNSAAPARFCPHDWTTLWGASALGYARIVKRFLESHAPINARDPWGRTALWWAVDEHRGEIAERLLAHGADPDCRDERGIGPLHLAIRRGDLALVALLLSHGARPDGEGESDRPTPLMWAVRQGDADLTERLLRAGASVHARDRWGHTPIFYVQGRSASHTLPLLLEAGARPDERAGDHDTVLHRALRAGDERLWKALVPADDRSDYLGLRGRTDDTLLHAAAEGGNPKLVAELLDEGSLLNGRNAFGHTPLLIALTAENLRITTLLTQAGATVGFLEAIAMGDAARTAELWPRPGTLLDAPISGQETPLMGAIARGRAELVERLLTVGASPNAGTAVLGTPLDVAVLTDQPELARLLLARGADPSLLRHVSSEELRALLGEVPDALPLQQARLEHTRADTVALYEAAVHGDEALRFLLLCGAELDLTDAQGDTALVLAARDGDVPAVQRLLTFGADPRGALAAAQEARRVAVVSLLAFAEPQGSPDDDR</sequence>
<keyword evidence="1" id="KW-0677">Repeat</keyword>
<dbReference type="InterPro" id="IPR051165">
    <property type="entry name" value="Multifunctional_ANK_Repeat"/>
</dbReference>
<gene>
    <name evidence="4" type="ORF">HNQ39_004043</name>
</gene>
<dbReference type="Pfam" id="PF00023">
    <property type="entry name" value="Ank"/>
    <property type="match status" value="1"/>
</dbReference>
<evidence type="ECO:0000256" key="3">
    <source>
        <dbReference type="PROSITE-ProRule" id="PRU00023"/>
    </source>
</evidence>
<feature type="repeat" description="ANK" evidence="3">
    <location>
        <begin position="147"/>
        <end position="179"/>
    </location>
</feature>
<dbReference type="InterPro" id="IPR036770">
    <property type="entry name" value="Ankyrin_rpt-contain_sf"/>
</dbReference>
<protein>
    <submittedName>
        <fullName evidence="4">Ankyrin repeat protein</fullName>
    </submittedName>
</protein>
<feature type="repeat" description="ANK" evidence="3">
    <location>
        <begin position="113"/>
        <end position="145"/>
    </location>
</feature>
<keyword evidence="2 3" id="KW-0040">ANK repeat</keyword>
<accession>A0A7W9SSU4</accession>
<dbReference type="RefSeq" id="WP_184200864.1">
    <property type="nucleotide sequence ID" value="NZ_JACHGW010000004.1"/>
</dbReference>
<dbReference type="EMBL" id="JACHGW010000004">
    <property type="protein sequence ID" value="MBB6052222.1"/>
    <property type="molecule type" value="Genomic_DNA"/>
</dbReference>
<dbReference type="SMART" id="SM00248">
    <property type="entry name" value="ANK"/>
    <property type="match status" value="10"/>
</dbReference>
<feature type="repeat" description="ANK" evidence="3">
    <location>
        <begin position="340"/>
        <end position="372"/>
    </location>
</feature>
<name>A0A7W9SSU4_ARMRO</name>
<feature type="repeat" description="ANK" evidence="3">
    <location>
        <begin position="466"/>
        <end position="492"/>
    </location>
</feature>
<evidence type="ECO:0000313" key="5">
    <source>
        <dbReference type="Proteomes" id="UP000520814"/>
    </source>
</evidence>
<dbReference type="Proteomes" id="UP000520814">
    <property type="component" value="Unassembled WGS sequence"/>
</dbReference>
<dbReference type="PANTHER" id="PTHR24123:SF141">
    <property type="entry name" value="ANKYRIN 2, ISOFORM U"/>
    <property type="match status" value="1"/>
</dbReference>
<feature type="repeat" description="ANK" evidence="3">
    <location>
        <begin position="80"/>
        <end position="112"/>
    </location>
</feature>
<evidence type="ECO:0000256" key="2">
    <source>
        <dbReference type="ARBA" id="ARBA00023043"/>
    </source>
</evidence>
<proteinExistence type="predicted"/>
<reference evidence="4 5" key="1">
    <citation type="submission" date="2020-08" db="EMBL/GenBank/DDBJ databases">
        <title>Genomic Encyclopedia of Type Strains, Phase IV (KMG-IV): sequencing the most valuable type-strain genomes for metagenomic binning, comparative biology and taxonomic classification.</title>
        <authorList>
            <person name="Goeker M."/>
        </authorList>
    </citation>
    <scope>NUCLEOTIDE SEQUENCE [LARGE SCALE GENOMIC DNA]</scope>
    <source>
        <strain evidence="4 5">DSM 23562</strain>
    </source>
</reference>
<feature type="repeat" description="ANK" evidence="3">
    <location>
        <begin position="249"/>
        <end position="281"/>
    </location>
</feature>
<keyword evidence="5" id="KW-1185">Reference proteome</keyword>
<dbReference type="Gene3D" id="1.25.40.20">
    <property type="entry name" value="Ankyrin repeat-containing domain"/>
    <property type="match status" value="3"/>
</dbReference>
<feature type="repeat" description="ANK" evidence="3">
    <location>
        <begin position="376"/>
        <end position="405"/>
    </location>
</feature>
<dbReference type="SUPFAM" id="SSF48403">
    <property type="entry name" value="Ankyrin repeat"/>
    <property type="match status" value="2"/>
</dbReference>